<dbReference type="Gene3D" id="3.40.50.1240">
    <property type="entry name" value="Phosphoglycerate mutase-like"/>
    <property type="match status" value="1"/>
</dbReference>
<evidence type="ECO:0000313" key="4">
    <source>
        <dbReference type="EMBL" id="KKW67551.1"/>
    </source>
</evidence>
<keyword evidence="1" id="KW-0378">Hydrolase</keyword>
<reference evidence="4 5" key="1">
    <citation type="submission" date="2015-05" db="EMBL/GenBank/DDBJ databases">
        <title>Draft genome sequence of Lampropedia sp. CT6, isolated from the microbial mat of a hot water spring, located at Manikaran, India.</title>
        <authorList>
            <person name="Tripathi C."/>
            <person name="Rani P."/>
            <person name="Mahato N.K."/>
            <person name="Lal R."/>
        </authorList>
    </citation>
    <scope>NUCLEOTIDE SEQUENCE [LARGE SCALE GENOMIC DNA]</scope>
    <source>
        <strain evidence="4 5">CT6</strain>
    </source>
</reference>
<dbReference type="PANTHER" id="PTHR46517:SF1">
    <property type="entry name" value="FRUCTOSE-2,6-BISPHOSPHATASE TIGAR"/>
    <property type="match status" value="1"/>
</dbReference>
<dbReference type="PANTHER" id="PTHR46517">
    <property type="entry name" value="FRUCTOSE-2,6-BISPHOSPHATASE TIGAR"/>
    <property type="match status" value="1"/>
</dbReference>
<feature type="binding site" evidence="3">
    <location>
        <begin position="10"/>
        <end position="17"/>
    </location>
    <ligand>
        <name>substrate</name>
    </ligand>
</feature>
<comment type="caution">
    <text evidence="4">The sequence shown here is derived from an EMBL/GenBank/DDBJ whole genome shotgun (WGS) entry which is preliminary data.</text>
</comment>
<accession>A0A0U1PYK4</accession>
<dbReference type="GO" id="GO:0045820">
    <property type="term" value="P:negative regulation of glycolytic process"/>
    <property type="evidence" value="ECO:0007669"/>
    <property type="project" value="TreeGrafter"/>
</dbReference>
<dbReference type="GO" id="GO:0004331">
    <property type="term" value="F:fructose-2,6-bisphosphate 2-phosphatase activity"/>
    <property type="evidence" value="ECO:0007669"/>
    <property type="project" value="TreeGrafter"/>
</dbReference>
<dbReference type="OrthoDB" id="9783269at2"/>
<proteinExistence type="predicted"/>
<dbReference type="AlphaFoldDB" id="A0A0U1PYK4"/>
<dbReference type="EMBL" id="LBNQ01000032">
    <property type="protein sequence ID" value="KKW67551.1"/>
    <property type="molecule type" value="Genomic_DNA"/>
</dbReference>
<dbReference type="Pfam" id="PF00300">
    <property type="entry name" value="His_Phos_1"/>
    <property type="match status" value="1"/>
</dbReference>
<dbReference type="SUPFAM" id="SSF53254">
    <property type="entry name" value="Phosphoglycerate mutase-like"/>
    <property type="match status" value="1"/>
</dbReference>
<dbReference type="InterPro" id="IPR051695">
    <property type="entry name" value="Phosphoglycerate_Mutase"/>
</dbReference>
<dbReference type="InterPro" id="IPR029033">
    <property type="entry name" value="His_PPase_superfam"/>
</dbReference>
<feature type="active site" description="Proton donor/acceptor" evidence="2">
    <location>
        <position position="84"/>
    </location>
</feature>
<dbReference type="GO" id="GO:0043456">
    <property type="term" value="P:regulation of pentose-phosphate shunt"/>
    <property type="evidence" value="ECO:0007669"/>
    <property type="project" value="TreeGrafter"/>
</dbReference>
<dbReference type="CDD" id="cd07067">
    <property type="entry name" value="HP_PGM_like"/>
    <property type="match status" value="1"/>
</dbReference>
<dbReference type="InterPro" id="IPR013078">
    <property type="entry name" value="His_Pase_superF_clade-1"/>
</dbReference>
<protein>
    <recommendedName>
        <fullName evidence="6">Phosphoglycerate mutase</fullName>
    </recommendedName>
</protein>
<dbReference type="STRING" id="1610491.AAV94_10085"/>
<evidence type="ECO:0000313" key="5">
    <source>
        <dbReference type="Proteomes" id="UP000050580"/>
    </source>
</evidence>
<dbReference type="SMART" id="SM00855">
    <property type="entry name" value="PGAM"/>
    <property type="match status" value="1"/>
</dbReference>
<dbReference type="PROSITE" id="PS00175">
    <property type="entry name" value="PG_MUTASE"/>
    <property type="match status" value="1"/>
</dbReference>
<evidence type="ECO:0000256" key="3">
    <source>
        <dbReference type="PIRSR" id="PIRSR613078-2"/>
    </source>
</evidence>
<organism evidence="4 5">
    <name type="scientific">Lampropedia cohaerens</name>
    <dbReference type="NCBI Taxonomy" id="1610491"/>
    <lineage>
        <taxon>Bacteria</taxon>
        <taxon>Pseudomonadati</taxon>
        <taxon>Pseudomonadota</taxon>
        <taxon>Betaproteobacteria</taxon>
        <taxon>Burkholderiales</taxon>
        <taxon>Comamonadaceae</taxon>
        <taxon>Lampropedia</taxon>
    </lineage>
</organism>
<dbReference type="Proteomes" id="UP000050580">
    <property type="component" value="Unassembled WGS sequence"/>
</dbReference>
<dbReference type="InterPro" id="IPR001345">
    <property type="entry name" value="PG/BPGM_mutase_AS"/>
</dbReference>
<sequence length="214" mass="23494">MAATRLTLIRHGETDWNHSARIQGHTDIPLNARGRQQAGRMAQALADSAPDVIYSSDLQRAWQTAQALQETTSAPLLPNADLRERCFGVLQGQTIEQICAQDATLAKAFKSRDAAYRPPGGESMQMFRDRVLHAVDQLAARHAGQHIVLVAHGGVLDILYRHAAGLDLQVSRSWVIENTSIHRMLWAAGTLTLLAWGDVAHLDALAETAPQHYV</sequence>
<name>A0A0U1PYK4_9BURK</name>
<dbReference type="PATRIC" id="fig|1610491.3.peg.2144"/>
<dbReference type="GO" id="GO:0005829">
    <property type="term" value="C:cytosol"/>
    <property type="evidence" value="ECO:0007669"/>
    <property type="project" value="TreeGrafter"/>
</dbReference>
<gene>
    <name evidence="4" type="ORF">AAV94_10085</name>
</gene>
<keyword evidence="5" id="KW-1185">Reference proteome</keyword>
<evidence type="ECO:0000256" key="1">
    <source>
        <dbReference type="ARBA" id="ARBA00022801"/>
    </source>
</evidence>
<feature type="binding site" evidence="3">
    <location>
        <position position="60"/>
    </location>
    <ligand>
        <name>substrate</name>
    </ligand>
</feature>
<feature type="active site" description="Tele-phosphohistidine intermediate" evidence="2">
    <location>
        <position position="11"/>
    </location>
</feature>
<evidence type="ECO:0008006" key="6">
    <source>
        <dbReference type="Google" id="ProtNLM"/>
    </source>
</evidence>
<evidence type="ECO:0000256" key="2">
    <source>
        <dbReference type="PIRSR" id="PIRSR613078-1"/>
    </source>
</evidence>